<reference evidence="8" key="1">
    <citation type="submission" date="2016-10" db="EMBL/GenBank/DDBJ databases">
        <authorList>
            <person name="Varghese N."/>
            <person name="Submissions S."/>
        </authorList>
    </citation>
    <scope>NUCLEOTIDE SEQUENCE [LARGE SCALE GENOMIC DNA]</scope>
    <source>
        <strain evidence="8">DSM 18579</strain>
    </source>
</reference>
<dbReference type="SUPFAM" id="SSF51246">
    <property type="entry name" value="Rudiment single hybrid motif"/>
    <property type="match status" value="1"/>
</dbReference>
<dbReference type="STRING" id="1123402.SAMN02583745_00957"/>
<proteinExistence type="inferred from homology"/>
<feature type="binding site" evidence="4">
    <location>
        <position position="175"/>
    </location>
    <ligand>
        <name>ATP</name>
        <dbReference type="ChEBI" id="CHEBI:30616"/>
    </ligand>
</feature>
<keyword evidence="1 4" id="KW-0547">Nucleotide-binding</keyword>
<dbReference type="Gene3D" id="3.30.470.20">
    <property type="entry name" value="ATP-grasp fold, B domain"/>
    <property type="match status" value="1"/>
</dbReference>
<comment type="function">
    <text evidence="4">Catalyzes the ATP-dependent conversion of 5-aminoimidazole ribonucleotide (AIR) and HCO(3)(-) to N5-carboxyaminoimidazole ribonucleotide (N5-CAIR).</text>
</comment>
<comment type="function">
    <text evidence="5">Catalyzes the ATP-dependent conversion of 5-aminoimidazole ribonucleotide (AIR) and HCO(3)- to N5-carboxyaminoimidazole ribonucleotide (N5-CAIR).</text>
</comment>
<evidence type="ECO:0000256" key="3">
    <source>
        <dbReference type="ARBA" id="ARBA00022840"/>
    </source>
</evidence>
<dbReference type="Proteomes" id="UP000242642">
    <property type="component" value="Unassembled WGS sequence"/>
</dbReference>
<dbReference type="PROSITE" id="PS50975">
    <property type="entry name" value="ATP_GRASP"/>
    <property type="match status" value="1"/>
</dbReference>
<comment type="pathway">
    <text evidence="4 5">Purine metabolism; IMP biosynthesis via de novo pathway; 5-amino-1-(5-phospho-D-ribosyl)imidazole-4-carboxylate from 5-amino-1-(5-phospho-D-ribosyl)imidazole (N5-CAIR route): step 1/2.</text>
</comment>
<dbReference type="GO" id="GO:0005829">
    <property type="term" value="C:cytosol"/>
    <property type="evidence" value="ECO:0007669"/>
    <property type="project" value="TreeGrafter"/>
</dbReference>
<organism evidence="7 8">
    <name type="scientific">Thorsellia anophelis DSM 18579</name>
    <dbReference type="NCBI Taxonomy" id="1123402"/>
    <lineage>
        <taxon>Bacteria</taxon>
        <taxon>Pseudomonadati</taxon>
        <taxon>Pseudomonadota</taxon>
        <taxon>Gammaproteobacteria</taxon>
        <taxon>Enterobacterales</taxon>
        <taxon>Thorselliaceae</taxon>
        <taxon>Thorsellia</taxon>
    </lineage>
</organism>
<evidence type="ECO:0000256" key="2">
    <source>
        <dbReference type="ARBA" id="ARBA00022755"/>
    </source>
</evidence>
<dbReference type="InterPro" id="IPR040686">
    <property type="entry name" value="PurK_C"/>
</dbReference>
<dbReference type="AlphaFoldDB" id="A0A1I0AIL7"/>
<dbReference type="InterPro" id="IPR005875">
    <property type="entry name" value="PurK"/>
</dbReference>
<gene>
    <name evidence="4 5" type="primary">purK</name>
    <name evidence="7" type="ORF">SAMN02583745_00957</name>
</gene>
<dbReference type="GO" id="GO:0034028">
    <property type="term" value="F:5-(carboxyamino)imidazole ribonucleotide synthase activity"/>
    <property type="evidence" value="ECO:0007669"/>
    <property type="project" value="UniProtKB-UniRule"/>
</dbReference>
<dbReference type="EMBL" id="FOHV01000005">
    <property type="protein sequence ID" value="SES93529.1"/>
    <property type="molecule type" value="Genomic_DNA"/>
</dbReference>
<dbReference type="InterPro" id="IPR003135">
    <property type="entry name" value="ATP-grasp_carboxylate-amine"/>
</dbReference>
<evidence type="ECO:0000256" key="1">
    <source>
        <dbReference type="ARBA" id="ARBA00022741"/>
    </source>
</evidence>
<dbReference type="NCBIfam" id="TIGR01161">
    <property type="entry name" value="purK"/>
    <property type="match status" value="1"/>
</dbReference>
<dbReference type="NCBIfam" id="NF004678">
    <property type="entry name" value="PRK06019.1-4"/>
    <property type="match status" value="1"/>
</dbReference>
<comment type="similarity">
    <text evidence="4 5">Belongs to the PurK/PurT family.</text>
</comment>
<dbReference type="EC" id="6.3.4.18" evidence="4 5"/>
<dbReference type="Gene3D" id="3.30.1490.20">
    <property type="entry name" value="ATP-grasp fold, A domain"/>
    <property type="match status" value="1"/>
</dbReference>
<protein>
    <recommendedName>
        <fullName evidence="4 5">N5-carboxyaminoimidazole ribonucleotide synthase</fullName>
        <shortName evidence="4 5">N5-CAIR synthase</shortName>
        <ecNumber evidence="4 5">6.3.4.18</ecNumber>
    </recommendedName>
    <alternativeName>
        <fullName evidence="4 5">5-(carboxyamino)imidazole ribonucleotide synthetase</fullName>
    </alternativeName>
</protein>
<dbReference type="PANTHER" id="PTHR11609">
    <property type="entry name" value="PURINE BIOSYNTHESIS PROTEIN 6/7, PUR6/7"/>
    <property type="match status" value="1"/>
</dbReference>
<dbReference type="InterPro" id="IPR016185">
    <property type="entry name" value="PreATP-grasp_dom_sf"/>
</dbReference>
<feature type="binding site" evidence="4">
    <location>
        <begin position="261"/>
        <end position="262"/>
    </location>
    <ligand>
        <name>ATP</name>
        <dbReference type="ChEBI" id="CHEBI:30616"/>
    </ligand>
</feature>
<feature type="binding site" evidence="4">
    <location>
        <position position="93"/>
    </location>
    <ligand>
        <name>ATP</name>
        <dbReference type="ChEBI" id="CHEBI:30616"/>
    </ligand>
</feature>
<name>A0A1I0AIL7_9GAMM</name>
<evidence type="ECO:0000256" key="4">
    <source>
        <dbReference type="HAMAP-Rule" id="MF_01928"/>
    </source>
</evidence>
<sequence length="379" mass="42573">MSNSSRNYKKQVFVLGNGQLARMLKQAAEPLGISVSAIGLESELTLDELKALMTDSSVITAEIERWPHTPITQYLSEQPHFVNHPIFAKLADRYSQKSLIDELKLETAPWVLLPNKSNWSALFNTLGDKLVVKTRTGGYDGRGQWRVTKDTIFETLPEELTEQAIVESMIPFNYEISIVGARSCDGNTVFYPITHNYHQDGILRASVAFSNQNSAPKNHLILQEKAESMLSKLLHALNYVGVMAMECFVIESADGPTLLINELAPRVHNSGHWTQNGASISQFELHIRAICNLPLPSPVAESTSVMINIIGTPIDYRWIENEYAHLHWYDKDPRPGRKLGHINYNSLSPEKLKCSLTELMKVTPIEYSESIGWAISLIK</sequence>
<dbReference type="Pfam" id="PF02222">
    <property type="entry name" value="ATP-grasp"/>
    <property type="match status" value="1"/>
</dbReference>
<dbReference type="InterPro" id="IPR011054">
    <property type="entry name" value="Rudment_hybrid_motif"/>
</dbReference>
<dbReference type="GO" id="GO:0005524">
    <property type="term" value="F:ATP binding"/>
    <property type="evidence" value="ECO:0007669"/>
    <property type="project" value="UniProtKB-UniRule"/>
</dbReference>
<dbReference type="UniPathway" id="UPA00074">
    <property type="reaction ID" value="UER00942"/>
</dbReference>
<feature type="domain" description="ATP-grasp" evidence="6">
    <location>
        <begin position="97"/>
        <end position="291"/>
    </location>
</feature>
<dbReference type="PANTHER" id="PTHR11609:SF5">
    <property type="entry name" value="PHOSPHORIBOSYLAMINOIMIDAZOLE CARBOXYLASE"/>
    <property type="match status" value="1"/>
</dbReference>
<feature type="binding site" evidence="4">
    <location>
        <begin position="138"/>
        <end position="144"/>
    </location>
    <ligand>
        <name>ATP</name>
        <dbReference type="ChEBI" id="CHEBI:30616"/>
    </ligand>
</feature>
<feature type="binding site" evidence="4">
    <location>
        <position position="133"/>
    </location>
    <ligand>
        <name>ATP</name>
        <dbReference type="ChEBI" id="CHEBI:30616"/>
    </ligand>
</feature>
<dbReference type="HAMAP" id="MF_01928">
    <property type="entry name" value="PurK"/>
    <property type="match status" value="1"/>
</dbReference>
<dbReference type="OrthoDB" id="9804625at2"/>
<dbReference type="GO" id="GO:0006189">
    <property type="term" value="P:'de novo' IMP biosynthetic process"/>
    <property type="evidence" value="ECO:0007669"/>
    <property type="project" value="UniProtKB-UniRule"/>
</dbReference>
<keyword evidence="2 4" id="KW-0658">Purine biosynthesis</keyword>
<evidence type="ECO:0000256" key="5">
    <source>
        <dbReference type="RuleBase" id="RU361200"/>
    </source>
</evidence>
<keyword evidence="8" id="KW-1185">Reference proteome</keyword>
<evidence type="ECO:0000313" key="7">
    <source>
        <dbReference type="EMBL" id="SES93529.1"/>
    </source>
</evidence>
<dbReference type="RefSeq" id="WP_093318234.1">
    <property type="nucleotide sequence ID" value="NZ_FOHV01000005.1"/>
</dbReference>
<keyword evidence="3 4" id="KW-0067">ATP-binding</keyword>
<dbReference type="InterPro" id="IPR013815">
    <property type="entry name" value="ATP_grasp_subdomain_1"/>
</dbReference>
<dbReference type="SUPFAM" id="SSF56059">
    <property type="entry name" value="Glutathione synthetase ATP-binding domain-like"/>
    <property type="match status" value="1"/>
</dbReference>
<keyword evidence="4 5" id="KW-0436">Ligase</keyword>
<dbReference type="GO" id="GO:0004638">
    <property type="term" value="F:phosphoribosylaminoimidazole carboxylase activity"/>
    <property type="evidence" value="ECO:0007669"/>
    <property type="project" value="InterPro"/>
</dbReference>
<dbReference type="InterPro" id="IPR011761">
    <property type="entry name" value="ATP-grasp"/>
</dbReference>
<evidence type="ECO:0000259" key="6">
    <source>
        <dbReference type="PROSITE" id="PS50975"/>
    </source>
</evidence>
<feature type="binding site" evidence="4">
    <location>
        <position position="198"/>
    </location>
    <ligand>
        <name>ATP</name>
        <dbReference type="ChEBI" id="CHEBI:30616"/>
    </ligand>
</feature>
<comment type="subunit">
    <text evidence="4 5">Homodimer.</text>
</comment>
<accession>A0A1I0AIL7</accession>
<dbReference type="Gene3D" id="3.40.50.20">
    <property type="match status" value="1"/>
</dbReference>
<comment type="catalytic activity">
    <reaction evidence="4 5">
        <text>5-amino-1-(5-phospho-beta-D-ribosyl)imidazole + hydrogencarbonate + ATP = 5-carboxyamino-1-(5-phospho-D-ribosyl)imidazole + ADP + phosphate + 2 H(+)</text>
        <dbReference type="Rhea" id="RHEA:19317"/>
        <dbReference type="ChEBI" id="CHEBI:15378"/>
        <dbReference type="ChEBI" id="CHEBI:17544"/>
        <dbReference type="ChEBI" id="CHEBI:30616"/>
        <dbReference type="ChEBI" id="CHEBI:43474"/>
        <dbReference type="ChEBI" id="CHEBI:58730"/>
        <dbReference type="ChEBI" id="CHEBI:137981"/>
        <dbReference type="ChEBI" id="CHEBI:456216"/>
        <dbReference type="EC" id="6.3.4.18"/>
    </reaction>
</comment>
<feature type="binding site" evidence="4">
    <location>
        <begin position="167"/>
        <end position="170"/>
    </location>
    <ligand>
        <name>ATP</name>
        <dbReference type="ChEBI" id="CHEBI:30616"/>
    </ligand>
</feature>
<dbReference type="GO" id="GO:0046872">
    <property type="term" value="F:metal ion binding"/>
    <property type="evidence" value="ECO:0007669"/>
    <property type="project" value="InterPro"/>
</dbReference>
<dbReference type="Pfam" id="PF17769">
    <property type="entry name" value="PurK_C"/>
    <property type="match status" value="1"/>
</dbReference>
<evidence type="ECO:0000313" key="8">
    <source>
        <dbReference type="Proteomes" id="UP000242642"/>
    </source>
</evidence>
<dbReference type="SUPFAM" id="SSF52440">
    <property type="entry name" value="PreATP-grasp domain"/>
    <property type="match status" value="1"/>
</dbReference>